<dbReference type="Gene3D" id="3.40.50.410">
    <property type="entry name" value="von Willebrand factor, type A domain"/>
    <property type="match status" value="1"/>
</dbReference>
<reference evidence="1" key="1">
    <citation type="journal article" date="2019" name="bioRxiv">
        <title>The Genome of the Zebra Mussel, Dreissena polymorpha: A Resource for Invasive Species Research.</title>
        <authorList>
            <person name="McCartney M.A."/>
            <person name="Auch B."/>
            <person name="Kono T."/>
            <person name="Mallez S."/>
            <person name="Zhang Y."/>
            <person name="Obille A."/>
            <person name="Becker A."/>
            <person name="Abrahante J.E."/>
            <person name="Garbe J."/>
            <person name="Badalamenti J.P."/>
            <person name="Herman A."/>
            <person name="Mangelson H."/>
            <person name="Liachko I."/>
            <person name="Sullivan S."/>
            <person name="Sone E.D."/>
            <person name="Koren S."/>
            <person name="Silverstein K.A.T."/>
            <person name="Beckman K.B."/>
            <person name="Gohl D.M."/>
        </authorList>
    </citation>
    <scope>NUCLEOTIDE SEQUENCE</scope>
    <source>
        <strain evidence="1">Duluth1</strain>
        <tissue evidence="1">Whole animal</tissue>
    </source>
</reference>
<protein>
    <submittedName>
        <fullName evidence="1">Uncharacterized protein</fullName>
    </submittedName>
</protein>
<comment type="caution">
    <text evidence="1">The sequence shown here is derived from an EMBL/GenBank/DDBJ whole genome shotgun (WGS) entry which is preliminary data.</text>
</comment>
<dbReference type="SUPFAM" id="SSF53300">
    <property type="entry name" value="vWA-like"/>
    <property type="match status" value="1"/>
</dbReference>
<reference evidence="1" key="2">
    <citation type="submission" date="2020-11" db="EMBL/GenBank/DDBJ databases">
        <authorList>
            <person name="McCartney M.A."/>
            <person name="Auch B."/>
            <person name="Kono T."/>
            <person name="Mallez S."/>
            <person name="Becker A."/>
            <person name="Gohl D.M."/>
            <person name="Silverstein K.A.T."/>
            <person name="Koren S."/>
            <person name="Bechman K.B."/>
            <person name="Herman A."/>
            <person name="Abrahante J.E."/>
            <person name="Garbe J."/>
        </authorList>
    </citation>
    <scope>NUCLEOTIDE SEQUENCE</scope>
    <source>
        <strain evidence="1">Duluth1</strain>
        <tissue evidence="1">Whole animal</tissue>
    </source>
</reference>
<dbReference type="EMBL" id="JAIWYP010000003">
    <property type="protein sequence ID" value="KAH3848446.1"/>
    <property type="molecule type" value="Genomic_DNA"/>
</dbReference>
<proteinExistence type="predicted"/>
<dbReference type="InterPro" id="IPR036465">
    <property type="entry name" value="vWFA_dom_sf"/>
</dbReference>
<keyword evidence="2" id="KW-1185">Reference proteome</keyword>
<dbReference type="AlphaFoldDB" id="A0A9D4QYK0"/>
<organism evidence="1 2">
    <name type="scientific">Dreissena polymorpha</name>
    <name type="common">Zebra mussel</name>
    <name type="synonym">Mytilus polymorpha</name>
    <dbReference type="NCBI Taxonomy" id="45954"/>
    <lineage>
        <taxon>Eukaryota</taxon>
        <taxon>Metazoa</taxon>
        <taxon>Spiralia</taxon>
        <taxon>Lophotrochozoa</taxon>
        <taxon>Mollusca</taxon>
        <taxon>Bivalvia</taxon>
        <taxon>Autobranchia</taxon>
        <taxon>Heteroconchia</taxon>
        <taxon>Euheterodonta</taxon>
        <taxon>Imparidentia</taxon>
        <taxon>Neoheterodontei</taxon>
        <taxon>Myida</taxon>
        <taxon>Dreissenoidea</taxon>
        <taxon>Dreissenidae</taxon>
        <taxon>Dreissena</taxon>
    </lineage>
</organism>
<gene>
    <name evidence="1" type="ORF">DPMN_090809</name>
</gene>
<evidence type="ECO:0000313" key="2">
    <source>
        <dbReference type="Proteomes" id="UP000828390"/>
    </source>
</evidence>
<name>A0A9D4QYK0_DREPO</name>
<dbReference type="Proteomes" id="UP000828390">
    <property type="component" value="Unassembled WGS sequence"/>
</dbReference>
<sequence>MFHYTFVKVYAFKILLNVERCIVGVGREVLHSELQSIASPPDTQSLSYVYSVENVNALNGLVGRLIDHTCEKCGVSHMTDICDVIDDLFELAMTQQDFSSALNELTYIAQYLPANGQAHGQTAHITTIGDLGYRHTSISNDTDLDSLLIYIQSIRQQQSTCFINECDKTLALNILSGMIPILNITDRNNGQRNNTRTILILFSSGRFTDKSLDRLELQDALNALSVMETTLIWKDCMTIWKHWMC</sequence>
<accession>A0A9D4QYK0</accession>
<evidence type="ECO:0000313" key="1">
    <source>
        <dbReference type="EMBL" id="KAH3848446.1"/>
    </source>
</evidence>